<evidence type="ECO:0000256" key="1">
    <source>
        <dbReference type="SAM" id="MobiDB-lite"/>
    </source>
</evidence>
<organism evidence="2">
    <name type="scientific">Streptomyces haneummycinicus</name>
    <dbReference type="NCBI Taxonomy" id="3074435"/>
    <lineage>
        <taxon>Bacteria</taxon>
        <taxon>Bacillati</taxon>
        <taxon>Actinomycetota</taxon>
        <taxon>Actinomycetes</taxon>
        <taxon>Kitasatosporales</taxon>
        <taxon>Streptomycetaceae</taxon>
        <taxon>Streptomyces</taxon>
    </lineage>
</organism>
<name>A0AAT9HEW8_9ACTN</name>
<evidence type="ECO:0000313" key="2">
    <source>
        <dbReference type="EMBL" id="BFO15841.1"/>
    </source>
</evidence>
<reference evidence="2" key="2">
    <citation type="submission" date="2024-07" db="EMBL/GenBank/DDBJ databases">
        <title>Streptomyces haneummycinica sp. nov., a new antibiotic-producing actinobacterium isolated from marine sediment.</title>
        <authorList>
            <person name="Uemura M."/>
            <person name="Hamada M."/>
            <person name="Hirano S."/>
            <person name="Kobayashi K."/>
            <person name="Ohshiro T."/>
            <person name="Kobayashi T."/>
            <person name="Terahara T."/>
        </authorList>
    </citation>
    <scope>NUCLEOTIDE SEQUENCE</scope>
    <source>
        <strain evidence="2">KM77-8</strain>
    </source>
</reference>
<feature type="region of interest" description="Disordered" evidence="1">
    <location>
        <begin position="26"/>
        <end position="50"/>
    </location>
</feature>
<dbReference type="AlphaFoldDB" id="A0AAT9HEW8"/>
<dbReference type="EMBL" id="AP035768">
    <property type="protein sequence ID" value="BFO15841.1"/>
    <property type="molecule type" value="Genomic_DNA"/>
</dbReference>
<proteinExistence type="predicted"/>
<gene>
    <name evidence="2" type="ORF">SHKM778_22290</name>
</gene>
<accession>A0AAT9HEW8</accession>
<reference evidence="2" key="1">
    <citation type="submission" date="2024-06" db="EMBL/GenBank/DDBJ databases">
        <authorList>
            <consortium name="consrtm"/>
            <person name="Uemura M."/>
            <person name="Terahara T."/>
        </authorList>
    </citation>
    <scope>NUCLEOTIDE SEQUENCE</scope>
    <source>
        <strain evidence="2">KM77-8</strain>
    </source>
</reference>
<protein>
    <submittedName>
        <fullName evidence="2">Uncharacterized protein</fullName>
    </submittedName>
</protein>
<sequence>MVQGVVADRERLALGAEQDLLVGEEAAQPDRVHGDPVHVGASGTVEGGGRGVRGGALPACRRASAMSWAVRVAVPLGASTLLGWCSSTTSTDSK</sequence>